<dbReference type="InterPro" id="IPR000719">
    <property type="entry name" value="Prot_kinase_dom"/>
</dbReference>
<dbReference type="Proteomes" id="UP001190926">
    <property type="component" value="Unassembled WGS sequence"/>
</dbReference>
<keyword evidence="4" id="KW-0547">Nucleotide-binding</keyword>
<evidence type="ECO:0000313" key="9">
    <source>
        <dbReference type="Proteomes" id="UP001190926"/>
    </source>
</evidence>
<dbReference type="Pfam" id="PF00069">
    <property type="entry name" value="Pkinase"/>
    <property type="match status" value="1"/>
</dbReference>
<dbReference type="Gene3D" id="1.10.510.10">
    <property type="entry name" value="Transferase(Phosphotransferase) domain 1"/>
    <property type="match status" value="2"/>
</dbReference>
<dbReference type="PROSITE" id="PS50011">
    <property type="entry name" value="PROTEIN_KINASE_DOM"/>
    <property type="match status" value="1"/>
</dbReference>
<dbReference type="PROSITE" id="PS00108">
    <property type="entry name" value="PROTEIN_KINASE_ST"/>
    <property type="match status" value="1"/>
</dbReference>
<evidence type="ECO:0000256" key="2">
    <source>
        <dbReference type="ARBA" id="ARBA00022527"/>
    </source>
</evidence>
<reference evidence="8 9" key="1">
    <citation type="journal article" date="2021" name="Nat. Commun.">
        <title>Incipient diploidization of the medicinal plant Perilla within 10,000 years.</title>
        <authorList>
            <person name="Zhang Y."/>
            <person name="Shen Q."/>
            <person name="Leng L."/>
            <person name="Zhang D."/>
            <person name="Chen S."/>
            <person name="Shi Y."/>
            <person name="Ning Z."/>
            <person name="Chen S."/>
        </authorList>
    </citation>
    <scope>NUCLEOTIDE SEQUENCE [LARGE SCALE GENOMIC DNA]</scope>
    <source>
        <strain evidence="9">cv. PC099</strain>
    </source>
</reference>
<feature type="domain" description="Protein kinase" evidence="7">
    <location>
        <begin position="1"/>
        <end position="163"/>
    </location>
</feature>
<proteinExistence type="inferred from homology"/>
<dbReference type="PANTHER" id="PTHR24056">
    <property type="entry name" value="CELL DIVISION PROTEIN KINASE"/>
    <property type="match status" value="1"/>
</dbReference>
<keyword evidence="6" id="KW-0067">ATP-binding</keyword>
<dbReference type="AlphaFoldDB" id="A0AAD4NVZ1"/>
<keyword evidence="5" id="KW-0418">Kinase</keyword>
<dbReference type="GO" id="GO:0005524">
    <property type="term" value="F:ATP binding"/>
    <property type="evidence" value="ECO:0007669"/>
    <property type="project" value="UniProtKB-KW"/>
</dbReference>
<comment type="caution">
    <text evidence="8">The sequence shown here is derived from an EMBL/GenBank/DDBJ whole genome shotgun (WGS) entry which is preliminary data.</text>
</comment>
<dbReference type="PANTHER" id="PTHR24056:SF107">
    <property type="entry name" value="CYCLIN-DEPENDENT KINASE 11A-RELATED"/>
    <property type="match status" value="1"/>
</dbReference>
<dbReference type="InterPro" id="IPR050108">
    <property type="entry name" value="CDK"/>
</dbReference>
<evidence type="ECO:0000256" key="3">
    <source>
        <dbReference type="ARBA" id="ARBA00022679"/>
    </source>
</evidence>
<dbReference type="GO" id="GO:0007346">
    <property type="term" value="P:regulation of mitotic cell cycle"/>
    <property type="evidence" value="ECO:0007669"/>
    <property type="project" value="TreeGrafter"/>
</dbReference>
<evidence type="ECO:0000256" key="5">
    <source>
        <dbReference type="ARBA" id="ARBA00022777"/>
    </source>
</evidence>
<evidence type="ECO:0000313" key="8">
    <source>
        <dbReference type="EMBL" id="KAH6755329.1"/>
    </source>
</evidence>
<organism evidence="8 9">
    <name type="scientific">Perilla frutescens var. hirtella</name>
    <name type="common">Perilla citriodora</name>
    <name type="synonym">Perilla setoyensis</name>
    <dbReference type="NCBI Taxonomy" id="608512"/>
    <lineage>
        <taxon>Eukaryota</taxon>
        <taxon>Viridiplantae</taxon>
        <taxon>Streptophyta</taxon>
        <taxon>Embryophyta</taxon>
        <taxon>Tracheophyta</taxon>
        <taxon>Spermatophyta</taxon>
        <taxon>Magnoliopsida</taxon>
        <taxon>eudicotyledons</taxon>
        <taxon>Gunneridae</taxon>
        <taxon>Pentapetalae</taxon>
        <taxon>asterids</taxon>
        <taxon>lamiids</taxon>
        <taxon>Lamiales</taxon>
        <taxon>Lamiaceae</taxon>
        <taxon>Nepetoideae</taxon>
        <taxon>Elsholtzieae</taxon>
        <taxon>Perilla</taxon>
    </lineage>
</organism>
<dbReference type="SMART" id="SM00220">
    <property type="entry name" value="S_TKc"/>
    <property type="match status" value="1"/>
</dbReference>
<dbReference type="InterPro" id="IPR008271">
    <property type="entry name" value="Ser/Thr_kinase_AS"/>
</dbReference>
<keyword evidence="3" id="KW-0808">Transferase</keyword>
<evidence type="ECO:0000256" key="4">
    <source>
        <dbReference type="ARBA" id="ARBA00022741"/>
    </source>
</evidence>
<keyword evidence="2" id="KW-0723">Serine/threonine-protein kinase</keyword>
<dbReference type="EMBL" id="SDAM02029614">
    <property type="protein sequence ID" value="KAH6755329.1"/>
    <property type="molecule type" value="Genomic_DNA"/>
</dbReference>
<evidence type="ECO:0000259" key="7">
    <source>
        <dbReference type="PROSITE" id="PS50011"/>
    </source>
</evidence>
<gene>
    <name evidence="8" type="ORF">C2S53_014755</name>
</gene>
<dbReference type="GO" id="GO:0004674">
    <property type="term" value="F:protein serine/threonine kinase activity"/>
    <property type="evidence" value="ECO:0007669"/>
    <property type="project" value="UniProtKB-KW"/>
</dbReference>
<name>A0AAD4NVZ1_PERFH</name>
<evidence type="ECO:0000256" key="6">
    <source>
        <dbReference type="ARBA" id="ARBA00022840"/>
    </source>
</evidence>
<accession>A0AAD4NVZ1</accession>
<evidence type="ECO:0000256" key="1">
    <source>
        <dbReference type="ARBA" id="ARBA00006485"/>
    </source>
</evidence>
<dbReference type="GO" id="GO:0005634">
    <property type="term" value="C:nucleus"/>
    <property type="evidence" value="ECO:0007669"/>
    <property type="project" value="TreeGrafter"/>
</dbReference>
<dbReference type="SUPFAM" id="SSF56112">
    <property type="entry name" value="Protein kinase-like (PK-like)"/>
    <property type="match status" value="1"/>
</dbReference>
<protein>
    <recommendedName>
        <fullName evidence="7">Protein kinase domain-containing protein</fullName>
    </recommendedName>
</protein>
<dbReference type="InterPro" id="IPR011009">
    <property type="entry name" value="Kinase-like_dom_sf"/>
</dbReference>
<keyword evidence="9" id="KW-1185">Reference proteome</keyword>
<comment type="similarity">
    <text evidence="1">Belongs to the protein kinase superfamily. CMGC Ser/Thr protein kinase family. CDC2/CDKX subfamily.</text>
</comment>
<sequence>MEYIDNDLHRLMETKPRPLTINGVKVPVRQILEGVAFLHDHGIMHRDIKPSNILINNMTSKLKLCNFGLSHHYRMGCIMAELVVGHILFPGQSEIHQLRCIYKIMGGCGRLLRTMVVAAAVFKEASSLSALGFDLLESLLLCDPNRRITATNALNYAWFTHEF</sequence>